<dbReference type="Proteomes" id="UP000077339">
    <property type="component" value="Unassembled WGS sequence"/>
</dbReference>
<dbReference type="Pfam" id="PF13338">
    <property type="entry name" value="AbiEi_4"/>
    <property type="match status" value="1"/>
</dbReference>
<accession>A0A176K4D9</accession>
<reference evidence="2 3" key="1">
    <citation type="submission" date="2014-02" db="EMBL/GenBank/DDBJ databases">
        <title>Kosmotoga genome sequencing.</title>
        <authorList>
            <person name="Pollo S.M."/>
            <person name="Charchuk R."/>
            <person name="Nesbo C.L."/>
        </authorList>
    </citation>
    <scope>NUCLEOTIDE SEQUENCE [LARGE SCALE GENOMIC DNA]</scope>
    <source>
        <strain evidence="2 3">S304</strain>
    </source>
</reference>
<comment type="caution">
    <text evidence="2">The sequence shown here is derived from an EMBL/GenBank/DDBJ whole genome shotgun (WGS) entry which is preliminary data.</text>
</comment>
<evidence type="ECO:0000313" key="2">
    <source>
        <dbReference type="EMBL" id="OAA31961.1"/>
    </source>
</evidence>
<evidence type="ECO:0000259" key="1">
    <source>
        <dbReference type="Pfam" id="PF13338"/>
    </source>
</evidence>
<gene>
    <name evidence="2" type="ORF">AT15_03815</name>
</gene>
<dbReference type="InterPro" id="IPR025159">
    <property type="entry name" value="AbiEi_N"/>
</dbReference>
<keyword evidence="3" id="KW-1185">Reference proteome</keyword>
<sequence>MSKILDFFKKHYGYARMKDLKANGIHTRELRKLLEEGTIEKVKAGLYRLATLSGIKIVSLVDVCHAIPKGVICLISALDYYDLTTFSPWEVHVAIPHDLKKPTIEYPPVSFFHFRENTYSLGIETINTEFGPIRIYNREKTVCDIFRFRNRLGEDLAIEALKNYLIWSNGNTARLRKYMKATRMEKIMSPFIKGMMHT</sequence>
<evidence type="ECO:0000313" key="3">
    <source>
        <dbReference type="Proteomes" id="UP000077339"/>
    </source>
</evidence>
<dbReference type="STRING" id="1453497.AT15_03815"/>
<organism evidence="2 3">
    <name type="scientific">Kosmotoga arenicorallina S304</name>
    <dbReference type="NCBI Taxonomy" id="1453497"/>
    <lineage>
        <taxon>Bacteria</taxon>
        <taxon>Thermotogati</taxon>
        <taxon>Thermotogota</taxon>
        <taxon>Thermotogae</taxon>
        <taxon>Kosmotogales</taxon>
        <taxon>Kosmotogaceae</taxon>
        <taxon>Kosmotoga</taxon>
    </lineage>
</organism>
<dbReference type="OrthoDB" id="44780at2"/>
<proteinExistence type="predicted"/>
<dbReference type="PATRIC" id="fig|1453497.3.peg.756"/>
<feature type="domain" description="AbiEi antitoxin N-terminal" evidence="1">
    <location>
        <begin position="3"/>
        <end position="50"/>
    </location>
</feature>
<dbReference type="AlphaFoldDB" id="A0A176K4D9"/>
<dbReference type="EMBL" id="JFHK01000002">
    <property type="protein sequence ID" value="OAA31961.1"/>
    <property type="molecule type" value="Genomic_DNA"/>
</dbReference>
<name>A0A176K4D9_9BACT</name>
<dbReference type="RefSeq" id="WP_084251386.1">
    <property type="nucleotide sequence ID" value="NZ_JFHK01000002.1"/>
</dbReference>
<protein>
    <recommendedName>
        <fullName evidence="1">AbiEi antitoxin N-terminal domain-containing protein</fullName>
    </recommendedName>
</protein>